<proteinExistence type="predicted"/>
<reference evidence="1 2" key="1">
    <citation type="submission" date="2016-08" db="EMBL/GenBank/DDBJ databases">
        <authorList>
            <person name="Seilhamer J.J."/>
        </authorList>
    </citation>
    <scope>NUCLEOTIDE SEQUENCE [LARGE SCALE GENOMIC DNA]</scope>
    <source>
        <strain evidence="1 2">DX4</strain>
    </source>
</reference>
<sequence>MTTKPTFWQRIGIQDWFLNDNSTKSSAKLKPLTPNIVYKYIIQKFQESIAELSFAERVVFYHEFIICLNADDYREFVDNKKGILGLVAQESVDNFYLLLNKQAASGKKVEPSSNKWVFRFVSHPDYRRGDISFIGKLLPDSNLKDENLRVTFIPRQTGLAQTFDMDNDLLKDFIFYSEGYYEIPYLADLKMPDRAPAETRKTSVLARFETTLPNKAYAGQKLEYLMKAEDIVISGNEETSEGTHIFKIPSEWVNSPHLKIHYNNAEDKFYMASFGEKTILNENLVERSDIYGPKWTELPLNSRIILNGIIGINIFKP</sequence>
<gene>
    <name evidence="1" type="ORF">BFS30_22640</name>
</gene>
<organism evidence="1 2">
    <name type="scientific">Pedobacter steynii</name>
    <dbReference type="NCBI Taxonomy" id="430522"/>
    <lineage>
        <taxon>Bacteria</taxon>
        <taxon>Pseudomonadati</taxon>
        <taxon>Bacteroidota</taxon>
        <taxon>Sphingobacteriia</taxon>
        <taxon>Sphingobacteriales</taxon>
        <taxon>Sphingobacteriaceae</taxon>
        <taxon>Pedobacter</taxon>
    </lineage>
</organism>
<evidence type="ECO:0000313" key="2">
    <source>
        <dbReference type="Proteomes" id="UP000094313"/>
    </source>
</evidence>
<keyword evidence="2" id="KW-1185">Reference proteome</keyword>
<dbReference type="KEGG" id="psty:BFS30_22640"/>
<evidence type="ECO:0000313" key="1">
    <source>
        <dbReference type="EMBL" id="AOM79708.1"/>
    </source>
</evidence>
<evidence type="ECO:0008006" key="3">
    <source>
        <dbReference type="Google" id="ProtNLM"/>
    </source>
</evidence>
<dbReference type="OrthoDB" id="635356at2"/>
<name>A0A1D7QM02_9SPHI</name>
<dbReference type="Proteomes" id="UP000094313">
    <property type="component" value="Chromosome"/>
</dbReference>
<dbReference type="AlphaFoldDB" id="A0A1D7QM02"/>
<dbReference type="RefSeq" id="WP_069381370.1">
    <property type="nucleotide sequence ID" value="NZ_CP017141.1"/>
</dbReference>
<dbReference type="EMBL" id="CP017141">
    <property type="protein sequence ID" value="AOM79708.1"/>
    <property type="molecule type" value="Genomic_DNA"/>
</dbReference>
<protein>
    <recommendedName>
        <fullName evidence="3">FHA domain-containing protein</fullName>
    </recommendedName>
</protein>
<accession>A0A1D7QM02</accession>